<organism evidence="3 4">
    <name type="scientific">Ceratodon purpureus</name>
    <name type="common">Fire moss</name>
    <name type="synonym">Dicranum purpureum</name>
    <dbReference type="NCBI Taxonomy" id="3225"/>
    <lineage>
        <taxon>Eukaryota</taxon>
        <taxon>Viridiplantae</taxon>
        <taxon>Streptophyta</taxon>
        <taxon>Embryophyta</taxon>
        <taxon>Bryophyta</taxon>
        <taxon>Bryophytina</taxon>
        <taxon>Bryopsida</taxon>
        <taxon>Dicranidae</taxon>
        <taxon>Pseudoditrichales</taxon>
        <taxon>Ditrichaceae</taxon>
        <taxon>Ceratodon</taxon>
    </lineage>
</organism>
<evidence type="ECO:0000256" key="1">
    <source>
        <dbReference type="ARBA" id="ARBA00008668"/>
    </source>
</evidence>
<protein>
    <recommendedName>
        <fullName evidence="5">GDSL esterase/lipase</fullName>
    </recommendedName>
</protein>
<dbReference type="GO" id="GO:0006629">
    <property type="term" value="P:lipid metabolic process"/>
    <property type="evidence" value="ECO:0007669"/>
    <property type="project" value="InterPro"/>
</dbReference>
<keyword evidence="4" id="KW-1185">Reference proteome</keyword>
<gene>
    <name evidence="3" type="ORF">KC19_8G062300</name>
</gene>
<dbReference type="Pfam" id="PF00657">
    <property type="entry name" value="Lipase_GDSL"/>
    <property type="match status" value="1"/>
</dbReference>
<accession>A0A8T0H198</accession>
<sequence length="423" mass="46576">MGLKRGLCWSSVVVLFVLQCVRLTAATTALPNCSYPAVFAFGDSLSDTGNSIAAFPEQFANAELDPNGVLFPTHAADRYTDGKLLLDFLAFGVRRRPIYPVLRGTGGDFTFGTNFAAYGAPARTVKVWRKDAGFNSPFSLDVQHQWSERYKIRVWFYESPIFNPPGRLVQSLPKLATWNESLFMVWSGYQDYFYSLYDKKLTVSQTRKIVPDVVKAIEEHIEKMLTPVVYIPPNTPSMIMPIANTILVVNLPPLGCIPAMLTLYGGPDAKYDIHGCLKNLNSITKHHNKLLGERMEALRVKYPDAKLLYGDAHGVYTDILKHPSKYNVTAPLKACCGVGGSYNFNPKVTCGHAGLVDGKFLNLTTSLPALPCANPSAHLSWDGIHTSNTFNKAAVTDFLTGKHITPAGGFGCSPDFTFWDSST</sequence>
<feature type="chain" id="PRO_5035736615" description="GDSL esterase/lipase" evidence="2">
    <location>
        <begin position="27"/>
        <end position="423"/>
    </location>
</feature>
<dbReference type="Proteomes" id="UP000822688">
    <property type="component" value="Chromosome 8"/>
</dbReference>
<dbReference type="AlphaFoldDB" id="A0A8T0H198"/>
<reference evidence="3" key="1">
    <citation type="submission" date="2020-06" db="EMBL/GenBank/DDBJ databases">
        <title>WGS assembly of Ceratodon purpureus strain R40.</title>
        <authorList>
            <person name="Carey S.B."/>
            <person name="Jenkins J."/>
            <person name="Shu S."/>
            <person name="Lovell J.T."/>
            <person name="Sreedasyam A."/>
            <person name="Maumus F."/>
            <person name="Tiley G.P."/>
            <person name="Fernandez-Pozo N."/>
            <person name="Barry K."/>
            <person name="Chen C."/>
            <person name="Wang M."/>
            <person name="Lipzen A."/>
            <person name="Daum C."/>
            <person name="Saski C.A."/>
            <person name="Payton A.C."/>
            <person name="Mcbreen J.C."/>
            <person name="Conrad R.E."/>
            <person name="Kollar L.M."/>
            <person name="Olsson S."/>
            <person name="Huttunen S."/>
            <person name="Landis J.B."/>
            <person name="Wickett N.J."/>
            <person name="Johnson M.G."/>
            <person name="Rensing S.A."/>
            <person name="Grimwood J."/>
            <person name="Schmutz J."/>
            <person name="Mcdaniel S.F."/>
        </authorList>
    </citation>
    <scope>NUCLEOTIDE SEQUENCE</scope>
    <source>
        <strain evidence="3">R40</strain>
    </source>
</reference>
<proteinExistence type="inferred from homology"/>
<feature type="signal peptide" evidence="2">
    <location>
        <begin position="1"/>
        <end position="26"/>
    </location>
</feature>
<dbReference type="InterPro" id="IPR036514">
    <property type="entry name" value="SGNH_hydro_sf"/>
</dbReference>
<dbReference type="PROSITE" id="PS01098">
    <property type="entry name" value="LIPASE_GDSL_SER"/>
    <property type="match status" value="1"/>
</dbReference>
<dbReference type="GO" id="GO:0016298">
    <property type="term" value="F:lipase activity"/>
    <property type="evidence" value="ECO:0007669"/>
    <property type="project" value="InterPro"/>
</dbReference>
<dbReference type="PANTHER" id="PTHR22835">
    <property type="entry name" value="ZINC FINGER FYVE DOMAIN CONTAINING PROTEIN"/>
    <property type="match status" value="1"/>
</dbReference>
<evidence type="ECO:0000313" key="3">
    <source>
        <dbReference type="EMBL" id="KAG0563828.1"/>
    </source>
</evidence>
<evidence type="ECO:0000313" key="4">
    <source>
        <dbReference type="Proteomes" id="UP000822688"/>
    </source>
</evidence>
<keyword evidence="2" id="KW-0732">Signal</keyword>
<evidence type="ECO:0000256" key="2">
    <source>
        <dbReference type="SAM" id="SignalP"/>
    </source>
</evidence>
<dbReference type="Gene3D" id="3.40.50.1110">
    <property type="entry name" value="SGNH hydrolase"/>
    <property type="match status" value="1"/>
</dbReference>
<evidence type="ECO:0008006" key="5">
    <source>
        <dbReference type="Google" id="ProtNLM"/>
    </source>
</evidence>
<comment type="caution">
    <text evidence="3">The sequence shown here is derived from an EMBL/GenBank/DDBJ whole genome shotgun (WGS) entry which is preliminary data.</text>
</comment>
<comment type="similarity">
    <text evidence="1">Belongs to the 'GDSL' lipolytic enzyme family.</text>
</comment>
<dbReference type="PANTHER" id="PTHR22835:SF648">
    <property type="entry name" value="GDSL-LIKE LIPASE"/>
    <property type="match status" value="1"/>
</dbReference>
<dbReference type="EMBL" id="CM026429">
    <property type="protein sequence ID" value="KAG0563828.1"/>
    <property type="molecule type" value="Genomic_DNA"/>
</dbReference>
<dbReference type="InterPro" id="IPR001087">
    <property type="entry name" value="GDSL"/>
</dbReference>
<dbReference type="InterPro" id="IPR008265">
    <property type="entry name" value="Lipase_GDSL_AS"/>
</dbReference>
<name>A0A8T0H198_CERPU</name>